<evidence type="ECO:0000256" key="1">
    <source>
        <dbReference type="SAM" id="Coils"/>
    </source>
</evidence>
<accession>A0A517P814</accession>
<dbReference type="RefSeq" id="WP_145358405.1">
    <property type="nucleotide sequence ID" value="NZ_CP036265.1"/>
</dbReference>
<keyword evidence="2" id="KW-1133">Transmembrane helix</keyword>
<sequence length="353" mass="40347">MTLDDDAWTDPRTWIAVGGFTIGVAGFLFALLRDRWSRRESRLETLGKTLQPLIQAGQSILRAVEKRKRIEQLKHSYPTPRVNVLVGVEQERRFPERTPEVVARVNLLVEQYNDLNNQAEAKFREAESEFGSRHFRLPDRIVEQVRELKNTLSEAGRLLNDGLLNKCDLQLAEFGRQHEAISKTARGWRLAAPFEGYRRRVRRREEVPADRVGPYDLTRKEMDGVFELVAKLMMSDEQAWPFAVHPPQKVLAEPSILAEDDVVDRLSDDIFSIVLRDGTARLFSLPELMAFTFNLIDAQSQRIRASKMIEAVGPDVPIDLKITSTFSMDRIMSPEMVKVLLSKIEFSDTPSDG</sequence>
<keyword evidence="2" id="KW-0812">Transmembrane</keyword>
<feature type="coiled-coil region" evidence="1">
    <location>
        <begin position="102"/>
        <end position="129"/>
    </location>
</feature>
<name>A0A517P814_9PLAN</name>
<evidence type="ECO:0000256" key="2">
    <source>
        <dbReference type="SAM" id="Phobius"/>
    </source>
</evidence>
<dbReference type="OrthoDB" id="9984924at2"/>
<evidence type="ECO:0000313" key="3">
    <source>
        <dbReference type="EMBL" id="QDT15520.1"/>
    </source>
</evidence>
<organism evidence="3 4">
    <name type="scientific">Alienimonas californiensis</name>
    <dbReference type="NCBI Taxonomy" id="2527989"/>
    <lineage>
        <taxon>Bacteria</taxon>
        <taxon>Pseudomonadati</taxon>
        <taxon>Planctomycetota</taxon>
        <taxon>Planctomycetia</taxon>
        <taxon>Planctomycetales</taxon>
        <taxon>Planctomycetaceae</taxon>
        <taxon>Alienimonas</taxon>
    </lineage>
</organism>
<keyword evidence="2" id="KW-0472">Membrane</keyword>
<keyword evidence="4" id="KW-1185">Reference proteome</keyword>
<evidence type="ECO:0000313" key="4">
    <source>
        <dbReference type="Proteomes" id="UP000318741"/>
    </source>
</evidence>
<protein>
    <submittedName>
        <fullName evidence="3">Uncharacterized protein</fullName>
    </submittedName>
</protein>
<reference evidence="3 4" key="1">
    <citation type="submission" date="2019-02" db="EMBL/GenBank/DDBJ databases">
        <title>Deep-cultivation of Planctomycetes and their phenomic and genomic characterization uncovers novel biology.</title>
        <authorList>
            <person name="Wiegand S."/>
            <person name="Jogler M."/>
            <person name="Boedeker C."/>
            <person name="Pinto D."/>
            <person name="Vollmers J."/>
            <person name="Rivas-Marin E."/>
            <person name="Kohn T."/>
            <person name="Peeters S.H."/>
            <person name="Heuer A."/>
            <person name="Rast P."/>
            <person name="Oberbeckmann S."/>
            <person name="Bunk B."/>
            <person name="Jeske O."/>
            <person name="Meyerdierks A."/>
            <person name="Storesund J.E."/>
            <person name="Kallscheuer N."/>
            <person name="Luecker S."/>
            <person name="Lage O.M."/>
            <person name="Pohl T."/>
            <person name="Merkel B.J."/>
            <person name="Hornburger P."/>
            <person name="Mueller R.-W."/>
            <person name="Bruemmer F."/>
            <person name="Labrenz M."/>
            <person name="Spormann A.M."/>
            <person name="Op den Camp H."/>
            <person name="Overmann J."/>
            <person name="Amann R."/>
            <person name="Jetten M.S.M."/>
            <person name="Mascher T."/>
            <person name="Medema M.H."/>
            <person name="Devos D.P."/>
            <person name="Kaster A.-K."/>
            <person name="Ovreas L."/>
            <person name="Rohde M."/>
            <person name="Galperin M.Y."/>
            <person name="Jogler C."/>
        </authorList>
    </citation>
    <scope>NUCLEOTIDE SEQUENCE [LARGE SCALE GENOMIC DNA]</scope>
    <source>
        <strain evidence="3 4">CA12</strain>
    </source>
</reference>
<dbReference type="KEGG" id="acaf:CA12_16050"/>
<keyword evidence="1" id="KW-0175">Coiled coil</keyword>
<dbReference type="Proteomes" id="UP000318741">
    <property type="component" value="Chromosome"/>
</dbReference>
<feature type="transmembrane region" description="Helical" evidence="2">
    <location>
        <begin position="12"/>
        <end position="32"/>
    </location>
</feature>
<gene>
    <name evidence="3" type="ORF">CA12_16050</name>
</gene>
<dbReference type="AlphaFoldDB" id="A0A517P814"/>
<dbReference type="EMBL" id="CP036265">
    <property type="protein sequence ID" value="QDT15520.1"/>
    <property type="molecule type" value="Genomic_DNA"/>
</dbReference>
<proteinExistence type="predicted"/>